<keyword evidence="7" id="KW-0833">Ubl conjugation pathway</keyword>
<protein>
    <recommendedName>
        <fullName evidence="3">RING-type E3 ubiquitin transferase</fullName>
        <ecNumber evidence="3">2.3.2.27</ecNumber>
    </recommendedName>
</protein>
<dbReference type="PANTHER" id="PTHR46905">
    <property type="entry name" value="RING-H2 FINGER PROTEIN ATL78"/>
    <property type="match status" value="1"/>
</dbReference>
<dbReference type="InterPro" id="IPR013083">
    <property type="entry name" value="Znf_RING/FYVE/PHD"/>
</dbReference>
<comment type="caution">
    <text evidence="16">The sequence shown here is derived from an EMBL/GenBank/DDBJ whole genome shotgun (WGS) entry which is preliminary data.</text>
</comment>
<keyword evidence="9 14" id="KW-1133">Transmembrane helix</keyword>
<dbReference type="SMART" id="SM00184">
    <property type="entry name" value="RING"/>
    <property type="match status" value="1"/>
</dbReference>
<evidence type="ECO:0000256" key="12">
    <source>
        <dbReference type="PROSITE-ProRule" id="PRU00175"/>
    </source>
</evidence>
<evidence type="ECO:0000256" key="1">
    <source>
        <dbReference type="ARBA" id="ARBA00000900"/>
    </source>
</evidence>
<dbReference type="Pfam" id="PF13639">
    <property type="entry name" value="zf-RING_2"/>
    <property type="match status" value="1"/>
</dbReference>
<comment type="catalytic activity">
    <reaction evidence="1">
        <text>S-ubiquitinyl-[E2 ubiquitin-conjugating enzyme]-L-cysteine + [acceptor protein]-L-lysine = [E2 ubiquitin-conjugating enzyme]-L-cysteine + N(6)-ubiquitinyl-[acceptor protein]-L-lysine.</text>
        <dbReference type="EC" id="2.3.2.27"/>
    </reaction>
</comment>
<dbReference type="AlphaFoldDB" id="A0ABD3KH54"/>
<evidence type="ECO:0000256" key="2">
    <source>
        <dbReference type="ARBA" id="ARBA00004167"/>
    </source>
</evidence>
<evidence type="ECO:0000256" key="8">
    <source>
        <dbReference type="ARBA" id="ARBA00022833"/>
    </source>
</evidence>
<dbReference type="PROSITE" id="PS50089">
    <property type="entry name" value="ZF_RING_2"/>
    <property type="match status" value="1"/>
</dbReference>
<reference evidence="16 17" key="1">
    <citation type="submission" date="2024-11" db="EMBL/GenBank/DDBJ databases">
        <title>Chromosome-level genome assembly of Eucalyptus globulus Labill. provides insights into its genome evolution.</title>
        <authorList>
            <person name="Li X."/>
        </authorList>
    </citation>
    <scope>NUCLEOTIDE SEQUENCE [LARGE SCALE GENOMIC DNA]</scope>
    <source>
        <strain evidence="16">CL2024</strain>
        <tissue evidence="16">Fresh tender leaves</tissue>
    </source>
</reference>
<dbReference type="InterPro" id="IPR001841">
    <property type="entry name" value="Znf_RING"/>
</dbReference>
<dbReference type="GO" id="GO:0016020">
    <property type="term" value="C:membrane"/>
    <property type="evidence" value="ECO:0007669"/>
    <property type="project" value="UniProtKB-SubCell"/>
</dbReference>
<proteinExistence type="inferred from homology"/>
<evidence type="ECO:0000256" key="13">
    <source>
        <dbReference type="SAM" id="MobiDB-lite"/>
    </source>
</evidence>
<dbReference type="EC" id="2.3.2.27" evidence="3"/>
<feature type="region of interest" description="Disordered" evidence="13">
    <location>
        <begin position="86"/>
        <end position="105"/>
    </location>
</feature>
<name>A0ABD3KH54_EUCGL</name>
<comment type="similarity">
    <text evidence="11">Belongs to the RING-type zinc finger family. ATL subfamily.</text>
</comment>
<feature type="compositionally biased region" description="Low complexity" evidence="13">
    <location>
        <begin position="94"/>
        <end position="105"/>
    </location>
</feature>
<dbReference type="GO" id="GO:0061630">
    <property type="term" value="F:ubiquitin protein ligase activity"/>
    <property type="evidence" value="ECO:0007669"/>
    <property type="project" value="UniProtKB-EC"/>
</dbReference>
<evidence type="ECO:0000256" key="7">
    <source>
        <dbReference type="ARBA" id="ARBA00022786"/>
    </source>
</evidence>
<dbReference type="Gene3D" id="3.30.40.10">
    <property type="entry name" value="Zinc/RING finger domain, C3HC4 (zinc finger)"/>
    <property type="match status" value="1"/>
</dbReference>
<evidence type="ECO:0000256" key="14">
    <source>
        <dbReference type="SAM" id="Phobius"/>
    </source>
</evidence>
<evidence type="ECO:0000256" key="6">
    <source>
        <dbReference type="ARBA" id="ARBA00022723"/>
    </source>
</evidence>
<sequence>MRPSPMDTTPGAAVRTVVVHLLAPPPAACGLNGCRLRTTNVPSSFSSSGDILTYVIVLVLCFLLCALVLTFAVRCFLRDQPPPLPLGHPPPPAGQGEAEPKPAGEAAAPPLAAAALMVFSPGVELAGAEADCAICLTEFVGGEEIRVLKSCRHGFHDQCIQRWLSSKTSCPTCRSSCVVHCSEDEDGTAHCSENGGTAASLPQRVAEQV</sequence>
<comment type="subcellular location">
    <subcellularLocation>
        <location evidence="2">Membrane</location>
        <topology evidence="2">Single-pass membrane protein</topology>
    </subcellularLocation>
</comment>
<evidence type="ECO:0000256" key="5">
    <source>
        <dbReference type="ARBA" id="ARBA00022692"/>
    </source>
</evidence>
<dbReference type="PANTHER" id="PTHR46905:SF1">
    <property type="entry name" value="RING-TYPE E3 UBIQUITIN TRANSFERASE"/>
    <property type="match status" value="1"/>
</dbReference>
<evidence type="ECO:0000256" key="10">
    <source>
        <dbReference type="ARBA" id="ARBA00023136"/>
    </source>
</evidence>
<evidence type="ECO:0000313" key="17">
    <source>
        <dbReference type="Proteomes" id="UP001634007"/>
    </source>
</evidence>
<organism evidence="16 17">
    <name type="scientific">Eucalyptus globulus</name>
    <name type="common">Tasmanian blue gum</name>
    <dbReference type="NCBI Taxonomy" id="34317"/>
    <lineage>
        <taxon>Eukaryota</taxon>
        <taxon>Viridiplantae</taxon>
        <taxon>Streptophyta</taxon>
        <taxon>Embryophyta</taxon>
        <taxon>Tracheophyta</taxon>
        <taxon>Spermatophyta</taxon>
        <taxon>Magnoliopsida</taxon>
        <taxon>eudicotyledons</taxon>
        <taxon>Gunneridae</taxon>
        <taxon>Pentapetalae</taxon>
        <taxon>rosids</taxon>
        <taxon>malvids</taxon>
        <taxon>Myrtales</taxon>
        <taxon>Myrtaceae</taxon>
        <taxon>Myrtoideae</taxon>
        <taxon>Eucalypteae</taxon>
        <taxon>Eucalyptus</taxon>
    </lineage>
</organism>
<keyword evidence="12" id="KW-0863">Zinc-finger</keyword>
<dbReference type="Proteomes" id="UP001634007">
    <property type="component" value="Unassembled WGS sequence"/>
</dbReference>
<keyword evidence="8" id="KW-0862">Zinc</keyword>
<keyword evidence="5 14" id="KW-0812">Transmembrane</keyword>
<evidence type="ECO:0000313" key="16">
    <source>
        <dbReference type="EMBL" id="KAL3738492.1"/>
    </source>
</evidence>
<feature type="transmembrane region" description="Helical" evidence="14">
    <location>
        <begin position="54"/>
        <end position="77"/>
    </location>
</feature>
<evidence type="ECO:0000256" key="9">
    <source>
        <dbReference type="ARBA" id="ARBA00022989"/>
    </source>
</evidence>
<keyword evidence="10 14" id="KW-0472">Membrane</keyword>
<feature type="domain" description="RING-type" evidence="15">
    <location>
        <begin position="132"/>
        <end position="174"/>
    </location>
</feature>
<keyword evidence="17" id="KW-1185">Reference proteome</keyword>
<dbReference type="GO" id="GO:0008270">
    <property type="term" value="F:zinc ion binding"/>
    <property type="evidence" value="ECO:0007669"/>
    <property type="project" value="UniProtKB-KW"/>
</dbReference>
<evidence type="ECO:0000256" key="3">
    <source>
        <dbReference type="ARBA" id="ARBA00012483"/>
    </source>
</evidence>
<keyword evidence="4" id="KW-0808">Transferase</keyword>
<dbReference type="EMBL" id="JBJKBG010000005">
    <property type="protein sequence ID" value="KAL3738492.1"/>
    <property type="molecule type" value="Genomic_DNA"/>
</dbReference>
<dbReference type="InterPro" id="IPR044602">
    <property type="entry name" value="ATL10/ATL72-79-like"/>
</dbReference>
<keyword evidence="6" id="KW-0479">Metal-binding</keyword>
<evidence type="ECO:0000256" key="4">
    <source>
        <dbReference type="ARBA" id="ARBA00022679"/>
    </source>
</evidence>
<accession>A0ABD3KH54</accession>
<evidence type="ECO:0000256" key="11">
    <source>
        <dbReference type="ARBA" id="ARBA00024209"/>
    </source>
</evidence>
<evidence type="ECO:0000259" key="15">
    <source>
        <dbReference type="PROSITE" id="PS50089"/>
    </source>
</evidence>
<gene>
    <name evidence="16" type="ORF">ACJRO7_019942</name>
</gene>
<dbReference type="SUPFAM" id="SSF57850">
    <property type="entry name" value="RING/U-box"/>
    <property type="match status" value="1"/>
</dbReference>